<keyword evidence="1" id="KW-0805">Transcription regulation</keyword>
<evidence type="ECO:0000256" key="2">
    <source>
        <dbReference type="ARBA" id="ARBA00023125"/>
    </source>
</evidence>
<dbReference type="PRINTS" id="PR00455">
    <property type="entry name" value="HTHTETR"/>
</dbReference>
<evidence type="ECO:0000256" key="3">
    <source>
        <dbReference type="ARBA" id="ARBA00023163"/>
    </source>
</evidence>
<dbReference type="InterPro" id="IPR047923">
    <property type="entry name" value="ArpA-like"/>
</dbReference>
<dbReference type="InterPro" id="IPR036271">
    <property type="entry name" value="Tet_transcr_reg_TetR-rel_C_sf"/>
</dbReference>
<dbReference type="PROSITE" id="PS50977">
    <property type="entry name" value="HTH_TETR_2"/>
    <property type="match status" value="1"/>
</dbReference>
<organism evidence="7 8">
    <name type="scientific">Streptomyces johnsoniae</name>
    <dbReference type="NCBI Taxonomy" id="3075532"/>
    <lineage>
        <taxon>Bacteria</taxon>
        <taxon>Bacillati</taxon>
        <taxon>Actinomycetota</taxon>
        <taxon>Actinomycetes</taxon>
        <taxon>Kitasatosporales</taxon>
        <taxon>Streptomycetaceae</taxon>
        <taxon>Streptomyces</taxon>
    </lineage>
</organism>
<name>A0ABU2SDK2_9ACTN</name>
<dbReference type="InterPro" id="IPR050109">
    <property type="entry name" value="HTH-type_TetR-like_transc_reg"/>
</dbReference>
<evidence type="ECO:0000313" key="8">
    <source>
        <dbReference type="Proteomes" id="UP001183615"/>
    </source>
</evidence>
<dbReference type="PANTHER" id="PTHR30055:SF234">
    <property type="entry name" value="HTH-TYPE TRANSCRIPTIONAL REGULATOR BETI"/>
    <property type="match status" value="1"/>
</dbReference>
<evidence type="ECO:0000259" key="6">
    <source>
        <dbReference type="PROSITE" id="PS50977"/>
    </source>
</evidence>
<dbReference type="Pfam" id="PF00440">
    <property type="entry name" value="TetR_N"/>
    <property type="match status" value="1"/>
</dbReference>
<accession>A0ABU2SDK2</accession>
<evidence type="ECO:0000256" key="5">
    <source>
        <dbReference type="SAM" id="MobiDB-lite"/>
    </source>
</evidence>
<dbReference type="PANTHER" id="PTHR30055">
    <property type="entry name" value="HTH-TYPE TRANSCRIPTIONAL REGULATOR RUTR"/>
    <property type="match status" value="1"/>
</dbReference>
<gene>
    <name evidence="7" type="ORF">RM779_28435</name>
</gene>
<dbReference type="SUPFAM" id="SSF48498">
    <property type="entry name" value="Tetracyclin repressor-like, C-terminal domain"/>
    <property type="match status" value="1"/>
</dbReference>
<evidence type="ECO:0000256" key="1">
    <source>
        <dbReference type="ARBA" id="ARBA00023015"/>
    </source>
</evidence>
<dbReference type="Gene3D" id="1.10.357.10">
    <property type="entry name" value="Tetracycline Repressor, domain 2"/>
    <property type="match status" value="1"/>
</dbReference>
<keyword evidence="2 4" id="KW-0238">DNA-binding</keyword>
<dbReference type="Proteomes" id="UP001183615">
    <property type="component" value="Unassembled WGS sequence"/>
</dbReference>
<dbReference type="NCBIfam" id="NF041196">
    <property type="entry name" value="ScbR_bind_reg"/>
    <property type="match status" value="1"/>
</dbReference>
<feature type="DNA-binding region" description="H-T-H motif" evidence="4">
    <location>
        <begin position="31"/>
        <end position="50"/>
    </location>
</feature>
<keyword evidence="8" id="KW-1185">Reference proteome</keyword>
<feature type="region of interest" description="Disordered" evidence="5">
    <location>
        <begin position="206"/>
        <end position="231"/>
    </location>
</feature>
<proteinExistence type="predicted"/>
<comment type="caution">
    <text evidence="7">The sequence shown here is derived from an EMBL/GenBank/DDBJ whole genome shotgun (WGS) entry which is preliminary data.</text>
</comment>
<dbReference type="RefSeq" id="WP_311620650.1">
    <property type="nucleotide sequence ID" value="NZ_JAVREV010000020.1"/>
</dbReference>
<evidence type="ECO:0000256" key="4">
    <source>
        <dbReference type="PROSITE-ProRule" id="PRU00335"/>
    </source>
</evidence>
<dbReference type="EMBL" id="JAVREV010000020">
    <property type="protein sequence ID" value="MDT0446494.1"/>
    <property type="molecule type" value="Genomic_DNA"/>
</dbReference>
<dbReference type="InterPro" id="IPR001647">
    <property type="entry name" value="HTH_TetR"/>
</dbReference>
<evidence type="ECO:0000313" key="7">
    <source>
        <dbReference type="EMBL" id="MDT0446494.1"/>
    </source>
</evidence>
<feature type="domain" description="HTH tetR-type" evidence="6">
    <location>
        <begin position="8"/>
        <end position="68"/>
    </location>
</feature>
<sequence length="231" mass="24919">MARQDRAIRTRRLFLEAAAEVFNECGYDAASISAILDRTELTRGALYFHFTSKEELARGVLAEAVTSEGLVPQTLKLQEWVDVGLLLAYRLPREPMLSASIRLAVDPKARGLFGTRWPDWIVLGGDMIAEARARGEVHAHVDPVATSRLFVGAWTGVQLVSGSLEESPELVDEIASLLELVLPSIAVPGILARLDTSSGRAERLLAASRAAAEGRGEDPGPRSADGPPKGR</sequence>
<protein>
    <submittedName>
        <fullName evidence="7">ScbR family autoregulator-binding transcription factor</fullName>
    </submittedName>
</protein>
<dbReference type="InterPro" id="IPR009057">
    <property type="entry name" value="Homeodomain-like_sf"/>
</dbReference>
<dbReference type="SUPFAM" id="SSF46689">
    <property type="entry name" value="Homeodomain-like"/>
    <property type="match status" value="1"/>
</dbReference>
<keyword evidence="3" id="KW-0804">Transcription</keyword>
<dbReference type="PROSITE" id="PS01081">
    <property type="entry name" value="HTH_TETR_1"/>
    <property type="match status" value="1"/>
</dbReference>
<dbReference type="InterPro" id="IPR023772">
    <property type="entry name" value="DNA-bd_HTH_TetR-type_CS"/>
</dbReference>
<reference evidence="8" key="1">
    <citation type="submission" date="2023-07" db="EMBL/GenBank/DDBJ databases">
        <title>30 novel species of actinomycetes from the DSMZ collection.</title>
        <authorList>
            <person name="Nouioui I."/>
        </authorList>
    </citation>
    <scope>NUCLEOTIDE SEQUENCE [LARGE SCALE GENOMIC DNA]</scope>
    <source>
        <strain evidence="8">DSM 41886</strain>
    </source>
</reference>